<organism evidence="1 2">
    <name type="scientific">Umezawaea endophytica</name>
    <dbReference type="NCBI Taxonomy" id="1654476"/>
    <lineage>
        <taxon>Bacteria</taxon>
        <taxon>Bacillati</taxon>
        <taxon>Actinomycetota</taxon>
        <taxon>Actinomycetes</taxon>
        <taxon>Pseudonocardiales</taxon>
        <taxon>Pseudonocardiaceae</taxon>
        <taxon>Umezawaea</taxon>
    </lineage>
</organism>
<dbReference type="Proteomes" id="UP001141259">
    <property type="component" value="Unassembled WGS sequence"/>
</dbReference>
<sequence>MSRTSLTDQLVDLRRVYTGENLSQAVPAIKAALSAFTADDRDRVVDALRGRAELPERLRGELLPEALSTPQRELESALLRVASDAAAHLQLRPPASMLRPAHALRAVEPFAVPRVHLADHALGPLLYELLPRLEETWVAGLAGLRVRKHPRAVELHVLDDPDARIVLAGVDAAAWDTAMKYVHRLLADRGLTSVFVEGDLTEPERAHLAEHGRTPGPAGLGSSLLRRVHLFADAPWLRSWSQGAQWWLEWPAGLGLVRVADRLSHGVFGLPGAVEAPASAGGLGLSVGADLLFLREVEGPDPANEEALASFEWPDGVTGWAAIM</sequence>
<dbReference type="RefSeq" id="WP_259623665.1">
    <property type="nucleotide sequence ID" value="NZ_JANYMP010000006.1"/>
</dbReference>
<gene>
    <name evidence="1" type="ORF">NZH93_14955</name>
</gene>
<reference evidence="1" key="1">
    <citation type="submission" date="2022-08" db="EMBL/GenBank/DDBJ databases">
        <authorList>
            <person name="Tistechok S."/>
            <person name="Samborskyy M."/>
            <person name="Roman I."/>
        </authorList>
    </citation>
    <scope>NUCLEOTIDE SEQUENCE</scope>
    <source>
        <strain evidence="1">DSM 103496</strain>
    </source>
</reference>
<dbReference type="AlphaFoldDB" id="A0A9X3AF28"/>
<dbReference type="EMBL" id="JANYMP010000006">
    <property type="protein sequence ID" value="MCS7478157.1"/>
    <property type="molecule type" value="Genomic_DNA"/>
</dbReference>
<protein>
    <submittedName>
        <fullName evidence="1">Uncharacterized protein</fullName>
    </submittedName>
</protein>
<evidence type="ECO:0000313" key="2">
    <source>
        <dbReference type="Proteomes" id="UP001141259"/>
    </source>
</evidence>
<evidence type="ECO:0000313" key="1">
    <source>
        <dbReference type="EMBL" id="MCS7478157.1"/>
    </source>
</evidence>
<comment type="caution">
    <text evidence="1">The sequence shown here is derived from an EMBL/GenBank/DDBJ whole genome shotgun (WGS) entry which is preliminary data.</text>
</comment>
<accession>A0A9X3AF28</accession>
<keyword evidence="2" id="KW-1185">Reference proteome</keyword>
<name>A0A9X3AF28_9PSEU</name>
<proteinExistence type="predicted"/>